<keyword evidence="1" id="KW-1133">Transmembrane helix</keyword>
<dbReference type="Proteomes" id="UP001302429">
    <property type="component" value="Chromosome"/>
</dbReference>
<dbReference type="RefSeq" id="WP_317080903.1">
    <property type="nucleotide sequence ID" value="NZ_CP136594.1"/>
</dbReference>
<name>A0AA97I0S7_9SPHN</name>
<sequence>MIKSPRPLYTLGFATVLACRRFDESPLRQFSAKSYKTRAIATFFSSLYTLLFISFFLTKHCGPTRSDLIQCEAMQSGLGLVQSPWELILGVYDLSIIPIAILALCIASILKK</sequence>
<proteinExistence type="predicted"/>
<dbReference type="EMBL" id="CP136594">
    <property type="protein sequence ID" value="WOE74643.1"/>
    <property type="molecule type" value="Genomic_DNA"/>
</dbReference>
<feature type="transmembrane region" description="Helical" evidence="1">
    <location>
        <begin position="87"/>
        <end position="110"/>
    </location>
</feature>
<protein>
    <submittedName>
        <fullName evidence="2">Uncharacterized protein</fullName>
    </submittedName>
</protein>
<dbReference type="AlphaFoldDB" id="A0AA97I0S7"/>
<keyword evidence="3" id="KW-1185">Reference proteome</keyword>
<accession>A0AA97I0S7</accession>
<organism evidence="2 3">
    <name type="scientific">Alterisphingorhabdus coralli</name>
    <dbReference type="NCBI Taxonomy" id="3071408"/>
    <lineage>
        <taxon>Bacteria</taxon>
        <taxon>Pseudomonadati</taxon>
        <taxon>Pseudomonadota</taxon>
        <taxon>Alphaproteobacteria</taxon>
        <taxon>Sphingomonadales</taxon>
        <taxon>Sphingomonadaceae</taxon>
        <taxon>Alterisphingorhabdus (ex Yan et al. 2024)</taxon>
    </lineage>
</organism>
<evidence type="ECO:0000256" key="1">
    <source>
        <dbReference type="SAM" id="Phobius"/>
    </source>
</evidence>
<reference evidence="2 3" key="1">
    <citation type="submission" date="2023-10" db="EMBL/GenBank/DDBJ databases">
        <title>Complete genome sequence of a Sphingomonadaceae bacterium.</title>
        <authorList>
            <person name="Yan C."/>
        </authorList>
    </citation>
    <scope>NUCLEOTIDE SEQUENCE [LARGE SCALE GENOMIC DNA]</scope>
    <source>
        <strain evidence="2 3">SCSIO 66989</strain>
    </source>
</reference>
<evidence type="ECO:0000313" key="2">
    <source>
        <dbReference type="EMBL" id="WOE74643.1"/>
    </source>
</evidence>
<gene>
    <name evidence="2" type="ORF">RB602_12420</name>
</gene>
<evidence type="ECO:0000313" key="3">
    <source>
        <dbReference type="Proteomes" id="UP001302429"/>
    </source>
</evidence>
<feature type="transmembrane region" description="Helical" evidence="1">
    <location>
        <begin position="39"/>
        <end position="57"/>
    </location>
</feature>
<dbReference type="KEGG" id="acoa:RB602_12420"/>
<keyword evidence="1" id="KW-0472">Membrane</keyword>
<dbReference type="PROSITE" id="PS51257">
    <property type="entry name" value="PROKAR_LIPOPROTEIN"/>
    <property type="match status" value="1"/>
</dbReference>
<keyword evidence="1" id="KW-0812">Transmembrane</keyword>